<reference evidence="1 2" key="1">
    <citation type="journal article" date="2009" name="Stand. Genomic Sci.">
        <title>Complete genome sequence of Catenulispora acidiphila type strain (ID 139908).</title>
        <authorList>
            <person name="Copeland A."/>
            <person name="Lapidus A."/>
            <person name="Glavina Del Rio T."/>
            <person name="Nolan M."/>
            <person name="Lucas S."/>
            <person name="Chen F."/>
            <person name="Tice H."/>
            <person name="Cheng J.F."/>
            <person name="Bruce D."/>
            <person name="Goodwin L."/>
            <person name="Pitluck S."/>
            <person name="Mikhailova N."/>
            <person name="Pati A."/>
            <person name="Ivanova N."/>
            <person name="Mavromatis K."/>
            <person name="Chen A."/>
            <person name="Palaniappan K."/>
            <person name="Chain P."/>
            <person name="Land M."/>
            <person name="Hauser L."/>
            <person name="Chang Y.J."/>
            <person name="Jeffries C.D."/>
            <person name="Chertkov O."/>
            <person name="Brettin T."/>
            <person name="Detter J.C."/>
            <person name="Han C."/>
            <person name="Ali Z."/>
            <person name="Tindall B.J."/>
            <person name="Goker M."/>
            <person name="Bristow J."/>
            <person name="Eisen J.A."/>
            <person name="Markowitz V."/>
            <person name="Hugenholtz P."/>
            <person name="Kyrpides N.C."/>
            <person name="Klenk H.P."/>
        </authorList>
    </citation>
    <scope>NUCLEOTIDE SEQUENCE [LARGE SCALE GENOMIC DNA]</scope>
    <source>
        <strain evidence="2">DSM 44928 / JCM 14897 / NBRC 102108 / NRRL B-24433 / ID139908</strain>
    </source>
</reference>
<dbReference type="RefSeq" id="WP_015797071.1">
    <property type="nucleotide sequence ID" value="NC_013131.1"/>
</dbReference>
<dbReference type="Proteomes" id="UP000000851">
    <property type="component" value="Chromosome"/>
</dbReference>
<dbReference type="Pfam" id="PF06013">
    <property type="entry name" value="WXG100"/>
    <property type="match status" value="1"/>
</dbReference>
<dbReference type="EMBL" id="CP001700">
    <property type="protein sequence ID" value="ACU77346.1"/>
    <property type="molecule type" value="Genomic_DNA"/>
</dbReference>
<dbReference type="STRING" id="479433.Caci_8523"/>
<dbReference type="HOGENOM" id="CLU_2166447_0_0_11"/>
<keyword evidence="2" id="KW-1185">Reference proteome</keyword>
<name>C7PYM4_CATAD</name>
<evidence type="ECO:0000313" key="1">
    <source>
        <dbReference type="EMBL" id="ACU77346.1"/>
    </source>
</evidence>
<dbReference type="AlphaFoldDB" id="C7PYM4"/>
<dbReference type="Gene3D" id="1.10.287.1060">
    <property type="entry name" value="ESAT-6-like"/>
    <property type="match status" value="1"/>
</dbReference>
<dbReference type="InParanoid" id="C7PYM4"/>
<evidence type="ECO:0008006" key="3">
    <source>
        <dbReference type="Google" id="ProtNLM"/>
    </source>
</evidence>
<dbReference type="KEGG" id="cai:Caci_8523"/>
<gene>
    <name evidence="1" type="ordered locus">Caci_8523</name>
</gene>
<sequence length="110" mass="11829">MSDGASGLVGADLHGMQSGQTAIQDAIDNLQNLASRLDAARDATHGGWQSQGADLMREVMLEFHNEYQSMVRDLQNILQNMGANQKNYAVSIENETAGVKRLSSLLGGHS</sequence>
<protein>
    <recommendedName>
        <fullName evidence="3">ESAT-6-like protein</fullName>
    </recommendedName>
</protein>
<organism evidence="1 2">
    <name type="scientific">Catenulispora acidiphila (strain DSM 44928 / JCM 14897 / NBRC 102108 / NRRL B-24433 / ID139908)</name>
    <dbReference type="NCBI Taxonomy" id="479433"/>
    <lineage>
        <taxon>Bacteria</taxon>
        <taxon>Bacillati</taxon>
        <taxon>Actinomycetota</taxon>
        <taxon>Actinomycetes</taxon>
        <taxon>Catenulisporales</taxon>
        <taxon>Catenulisporaceae</taxon>
        <taxon>Catenulispora</taxon>
    </lineage>
</organism>
<evidence type="ECO:0000313" key="2">
    <source>
        <dbReference type="Proteomes" id="UP000000851"/>
    </source>
</evidence>
<dbReference type="InterPro" id="IPR036689">
    <property type="entry name" value="ESAT-6-like_sf"/>
</dbReference>
<accession>C7PYM4</accession>
<dbReference type="SUPFAM" id="SSF140453">
    <property type="entry name" value="EsxAB dimer-like"/>
    <property type="match status" value="1"/>
</dbReference>
<dbReference type="InterPro" id="IPR010310">
    <property type="entry name" value="T7SS_ESAT-6-like"/>
</dbReference>
<proteinExistence type="predicted"/>